<evidence type="ECO:0000313" key="2">
    <source>
        <dbReference type="EMBL" id="RZO77943.1"/>
    </source>
</evidence>
<dbReference type="Proteomes" id="UP000320404">
    <property type="component" value="Unassembled WGS sequence"/>
</dbReference>
<sequence>MHKRWLSTLALVTGILTAPLYAQTSAVPRTEFGQPYLQGTYTFRTITPLQRPPELADKATLTAEEAAEWAAYENRRQNRDLIIDSVGGAGYPPGVISYNEFWYERGNDTIADRRTSLIYDPPNGRLPPLNASGQARAAYMQQVRRDSAGPEARTLNDRCIINNRTGPPLLPGSYNNNMQLVQTEDHVMIMTEMVHHARIVPFADTFDAPFNQWAGRSIARWDGDTLVITSRHFYPEYGWRNTSPNLKIVEHITWVDENTLDYDVTIEDPNMWDQPWSARLPMRRMSDPIYEYACHEGNHGLMGILAGWRRWEVDGKNQGPIPSVDDDE</sequence>
<name>A0A520S638_9GAMM</name>
<comment type="caution">
    <text evidence="2">The sequence shown here is derived from an EMBL/GenBank/DDBJ whole genome shotgun (WGS) entry which is preliminary data.</text>
</comment>
<dbReference type="AlphaFoldDB" id="A0A520S638"/>
<dbReference type="EMBL" id="SHAH01000009">
    <property type="protein sequence ID" value="RZO77943.1"/>
    <property type="molecule type" value="Genomic_DNA"/>
</dbReference>
<gene>
    <name evidence="2" type="ORF">EVA69_01320</name>
</gene>
<protein>
    <submittedName>
        <fullName evidence="2">Uncharacterized protein</fullName>
    </submittedName>
</protein>
<feature type="chain" id="PRO_5022156213" evidence="1">
    <location>
        <begin position="23"/>
        <end position="328"/>
    </location>
</feature>
<reference evidence="2 3" key="1">
    <citation type="submission" date="2019-02" db="EMBL/GenBank/DDBJ databases">
        <title>Prokaryotic population dynamics and viral predation in marine succession experiment using metagenomics: the confinement effect.</title>
        <authorList>
            <person name="Haro-Moreno J.M."/>
            <person name="Rodriguez-Valera F."/>
            <person name="Lopez-Perez M."/>
        </authorList>
    </citation>
    <scope>NUCLEOTIDE SEQUENCE [LARGE SCALE GENOMIC DNA]</scope>
    <source>
        <strain evidence="2">MED-G158</strain>
    </source>
</reference>
<organism evidence="2 3">
    <name type="scientific">OM182 bacterium</name>
    <dbReference type="NCBI Taxonomy" id="2510334"/>
    <lineage>
        <taxon>Bacteria</taxon>
        <taxon>Pseudomonadati</taxon>
        <taxon>Pseudomonadota</taxon>
        <taxon>Gammaproteobacteria</taxon>
        <taxon>OMG group</taxon>
        <taxon>OM182 clade</taxon>
    </lineage>
</organism>
<keyword evidence="1" id="KW-0732">Signal</keyword>
<feature type="signal peptide" evidence="1">
    <location>
        <begin position="1"/>
        <end position="22"/>
    </location>
</feature>
<evidence type="ECO:0000256" key="1">
    <source>
        <dbReference type="SAM" id="SignalP"/>
    </source>
</evidence>
<proteinExistence type="predicted"/>
<accession>A0A520S638</accession>
<evidence type="ECO:0000313" key="3">
    <source>
        <dbReference type="Proteomes" id="UP000320404"/>
    </source>
</evidence>